<protein>
    <submittedName>
        <fullName evidence="2">Uncharacterized protein</fullName>
    </submittedName>
</protein>
<feature type="transmembrane region" description="Helical" evidence="1">
    <location>
        <begin position="141"/>
        <end position="162"/>
    </location>
</feature>
<dbReference type="EMBL" id="CALNXK010000023">
    <property type="protein sequence ID" value="CAH3111213.1"/>
    <property type="molecule type" value="Genomic_DNA"/>
</dbReference>
<keyword evidence="1" id="KW-1133">Transmembrane helix</keyword>
<keyword evidence="3" id="KW-1185">Reference proteome</keyword>
<accession>A0ABN8NM97</accession>
<evidence type="ECO:0000313" key="2">
    <source>
        <dbReference type="EMBL" id="CAH3111213.1"/>
    </source>
</evidence>
<keyword evidence="1" id="KW-0812">Transmembrane</keyword>
<sequence length="165" mass="18940">MQTRRTLKPLFRVAQQNFKPTTRLPCHLLPLTIVRKIHRPKATLLNNAERDGSLEFDQNEASLDKVPGYLETMPTSAEQELDSLAGCSHSYRDVMTAKKRESAQYYQRDKNKTGQQPGLVNIIATNEKGLHETEGTRAQRLFTGFLFNSYLFCLFICPYLDLMLQ</sequence>
<gene>
    <name evidence="2" type="ORF">PLOB_00019873</name>
</gene>
<proteinExistence type="predicted"/>
<keyword evidence="1" id="KW-0472">Membrane</keyword>
<dbReference type="Proteomes" id="UP001159405">
    <property type="component" value="Unassembled WGS sequence"/>
</dbReference>
<organism evidence="2 3">
    <name type="scientific">Porites lobata</name>
    <dbReference type="NCBI Taxonomy" id="104759"/>
    <lineage>
        <taxon>Eukaryota</taxon>
        <taxon>Metazoa</taxon>
        <taxon>Cnidaria</taxon>
        <taxon>Anthozoa</taxon>
        <taxon>Hexacorallia</taxon>
        <taxon>Scleractinia</taxon>
        <taxon>Fungiina</taxon>
        <taxon>Poritidae</taxon>
        <taxon>Porites</taxon>
    </lineage>
</organism>
<name>A0ABN8NM97_9CNID</name>
<evidence type="ECO:0000256" key="1">
    <source>
        <dbReference type="SAM" id="Phobius"/>
    </source>
</evidence>
<reference evidence="2 3" key="1">
    <citation type="submission" date="2022-05" db="EMBL/GenBank/DDBJ databases">
        <authorList>
            <consortium name="Genoscope - CEA"/>
            <person name="William W."/>
        </authorList>
    </citation>
    <scope>NUCLEOTIDE SEQUENCE [LARGE SCALE GENOMIC DNA]</scope>
</reference>
<comment type="caution">
    <text evidence="2">The sequence shown here is derived from an EMBL/GenBank/DDBJ whole genome shotgun (WGS) entry which is preliminary data.</text>
</comment>
<evidence type="ECO:0000313" key="3">
    <source>
        <dbReference type="Proteomes" id="UP001159405"/>
    </source>
</evidence>